<evidence type="ECO:0000313" key="3">
    <source>
        <dbReference type="EMBL" id="MED6159201.1"/>
    </source>
</evidence>
<dbReference type="InterPro" id="IPR000916">
    <property type="entry name" value="Bet_v_I/MLP"/>
</dbReference>
<dbReference type="InterPro" id="IPR052006">
    <property type="entry name" value="MLP-like"/>
</dbReference>
<gene>
    <name evidence="3" type="ORF">PIB30_040138</name>
</gene>
<dbReference type="InterPro" id="IPR023393">
    <property type="entry name" value="START-like_dom_sf"/>
</dbReference>
<dbReference type="SMART" id="SM01037">
    <property type="entry name" value="Bet_v_1"/>
    <property type="match status" value="1"/>
</dbReference>
<dbReference type="Proteomes" id="UP001341840">
    <property type="component" value="Unassembled WGS sequence"/>
</dbReference>
<evidence type="ECO:0000313" key="4">
    <source>
        <dbReference type="Proteomes" id="UP001341840"/>
    </source>
</evidence>
<reference evidence="3 4" key="1">
    <citation type="journal article" date="2023" name="Plants (Basel)">
        <title>Bridging the Gap: Combining Genomics and Transcriptomics Approaches to Understand Stylosanthes scabra, an Orphan Legume from the Brazilian Caatinga.</title>
        <authorList>
            <person name="Ferreira-Neto J.R.C."/>
            <person name="da Silva M.D."/>
            <person name="Binneck E."/>
            <person name="de Melo N.F."/>
            <person name="da Silva R.H."/>
            <person name="de Melo A.L.T.M."/>
            <person name="Pandolfi V."/>
            <person name="Bustamante F.O."/>
            <person name="Brasileiro-Vidal A.C."/>
            <person name="Benko-Iseppon A.M."/>
        </authorList>
    </citation>
    <scope>NUCLEOTIDE SEQUENCE [LARGE SCALE GENOMIC DNA]</scope>
    <source>
        <tissue evidence="3">Leaves</tissue>
    </source>
</reference>
<name>A0ABU6UDU5_9FABA</name>
<comment type="caution">
    <text evidence="3">The sequence shown here is derived from an EMBL/GenBank/DDBJ whole genome shotgun (WGS) entry which is preliminary data.</text>
</comment>
<organism evidence="3 4">
    <name type="scientific">Stylosanthes scabra</name>
    <dbReference type="NCBI Taxonomy" id="79078"/>
    <lineage>
        <taxon>Eukaryota</taxon>
        <taxon>Viridiplantae</taxon>
        <taxon>Streptophyta</taxon>
        <taxon>Embryophyta</taxon>
        <taxon>Tracheophyta</taxon>
        <taxon>Spermatophyta</taxon>
        <taxon>Magnoliopsida</taxon>
        <taxon>eudicotyledons</taxon>
        <taxon>Gunneridae</taxon>
        <taxon>Pentapetalae</taxon>
        <taxon>rosids</taxon>
        <taxon>fabids</taxon>
        <taxon>Fabales</taxon>
        <taxon>Fabaceae</taxon>
        <taxon>Papilionoideae</taxon>
        <taxon>50 kb inversion clade</taxon>
        <taxon>dalbergioids sensu lato</taxon>
        <taxon>Dalbergieae</taxon>
        <taxon>Pterocarpus clade</taxon>
        <taxon>Stylosanthes</taxon>
    </lineage>
</organism>
<dbReference type="EMBL" id="JASCZI010121044">
    <property type="protein sequence ID" value="MED6159201.1"/>
    <property type="molecule type" value="Genomic_DNA"/>
</dbReference>
<evidence type="ECO:0000259" key="2">
    <source>
        <dbReference type="SMART" id="SM01037"/>
    </source>
</evidence>
<dbReference type="PANTHER" id="PTHR31338:SF16">
    <property type="entry name" value="POLYKETIDE CYCLASE_DEHYDRASE AND LIPID TRANSPORT SUPERFAMILY PROTEIN"/>
    <property type="match status" value="1"/>
</dbReference>
<feature type="domain" description="Bet v I/Major latex protein" evidence="2">
    <location>
        <begin position="2"/>
        <end position="153"/>
    </location>
</feature>
<accession>A0ABU6UDU5</accession>
<sequence length="153" mass="17620">MDLSGKITLEVGIQVPAAKFFHVFTKELHNVKDICGRVQGAKLHEGDDMWHSHDSVKQWTSVVGGKATTYKERIEVIDEENKLVRFKVFDDDMNEHYKDLKISLQVSEKNDERGCVKWTIEYEKINEDVEAPYGFVELLDISTKDVVLHLLKA</sequence>
<evidence type="ECO:0000256" key="1">
    <source>
        <dbReference type="ARBA" id="ARBA00038242"/>
    </source>
</evidence>
<comment type="similarity">
    <text evidence="1">Belongs to the MLP family.</text>
</comment>
<protein>
    <recommendedName>
        <fullName evidence="2">Bet v I/Major latex protein domain-containing protein</fullName>
    </recommendedName>
</protein>
<dbReference type="SUPFAM" id="SSF55961">
    <property type="entry name" value="Bet v1-like"/>
    <property type="match status" value="1"/>
</dbReference>
<dbReference type="PANTHER" id="PTHR31338">
    <property type="entry name" value="POLYKETIDE CYCLASE/DEHYDRASE AND LIPID TRANSPORT SUPERFAMILY PROTEIN"/>
    <property type="match status" value="1"/>
</dbReference>
<proteinExistence type="inferred from homology"/>
<dbReference type="Gene3D" id="3.30.530.20">
    <property type="match status" value="1"/>
</dbReference>
<dbReference type="CDD" id="cd07816">
    <property type="entry name" value="Bet_v1-like"/>
    <property type="match status" value="1"/>
</dbReference>
<keyword evidence="4" id="KW-1185">Reference proteome</keyword>
<dbReference type="Pfam" id="PF00407">
    <property type="entry name" value="Bet_v_1"/>
    <property type="match status" value="1"/>
</dbReference>